<dbReference type="InterPro" id="IPR013328">
    <property type="entry name" value="6PGD_dom2"/>
</dbReference>
<feature type="region of interest" description="Disordered" evidence="7">
    <location>
        <begin position="152"/>
        <end position="171"/>
    </location>
</feature>
<proteinExistence type="predicted"/>
<dbReference type="Gene3D" id="3.40.50.720">
    <property type="entry name" value="NAD(P)-binding Rossmann-like Domain"/>
    <property type="match status" value="1"/>
</dbReference>
<evidence type="ECO:0000256" key="4">
    <source>
        <dbReference type="ARBA" id="ARBA00022655"/>
    </source>
</evidence>
<name>A0A7Z7JFE8_9BURK</name>
<evidence type="ECO:0000256" key="5">
    <source>
        <dbReference type="ARBA" id="ARBA00032024"/>
    </source>
</evidence>
<sequence>MKYCVYGLGAVGGLLGGRLAAAGFQVSAVALGETLHAVQSNGLKLICDGKEDTVAINVSDDPAALGPQDVVIISVKNTAIGAVAANLAPLLHPGTTIISAMNGVPWWFYHGLEGVKIDKPIESVDPDGSITRHIDPSRVVGCVANLSASTPAPGVVQHKPNPKFTLGEPTGGSTSERCAVVLDAMRKAGLDAHGADSIQREIWFKLWGNMTLNPISAMTGATSDNVVADPLVRGFMARCMEEARRVGSKIGIELDATPESRFDATRKLGKFKTSMLQDAEAQKPLELDALVAAVREIATDVGIETPNIDALFGLARLYARRHSLYPEAKD</sequence>
<dbReference type="InterPro" id="IPR051402">
    <property type="entry name" value="KPR-Related"/>
</dbReference>
<evidence type="ECO:0000256" key="1">
    <source>
        <dbReference type="ARBA" id="ARBA00004994"/>
    </source>
</evidence>
<feature type="domain" description="Ketopantoate reductase C-terminal" evidence="9">
    <location>
        <begin position="198"/>
        <end position="318"/>
    </location>
</feature>
<keyword evidence="4" id="KW-0566">Pantothenate biosynthesis</keyword>
<reference evidence="10 11" key="1">
    <citation type="submission" date="2018-01" db="EMBL/GenBank/DDBJ databases">
        <authorList>
            <person name="Clerissi C."/>
        </authorList>
    </citation>
    <scope>NUCLEOTIDE SEQUENCE [LARGE SCALE GENOMIC DNA]</scope>
    <source>
        <strain evidence="10">Cupriavidus taiwanensis STM 6021</strain>
    </source>
</reference>
<evidence type="ECO:0000313" key="11">
    <source>
        <dbReference type="Proteomes" id="UP000257139"/>
    </source>
</evidence>
<dbReference type="PANTHER" id="PTHR21708:SF45">
    <property type="entry name" value="2-DEHYDROPANTOATE 2-REDUCTASE"/>
    <property type="match status" value="1"/>
</dbReference>
<organism evidence="10 11">
    <name type="scientific">Cupriavidus taiwanensis</name>
    <dbReference type="NCBI Taxonomy" id="164546"/>
    <lineage>
        <taxon>Bacteria</taxon>
        <taxon>Pseudomonadati</taxon>
        <taxon>Pseudomonadota</taxon>
        <taxon>Betaproteobacteria</taxon>
        <taxon>Burkholderiales</taxon>
        <taxon>Burkholderiaceae</taxon>
        <taxon>Cupriavidus</taxon>
    </lineage>
</organism>
<evidence type="ECO:0000256" key="6">
    <source>
        <dbReference type="ARBA" id="ARBA00048793"/>
    </source>
</evidence>
<dbReference type="GO" id="GO:0005737">
    <property type="term" value="C:cytoplasm"/>
    <property type="evidence" value="ECO:0007669"/>
    <property type="project" value="TreeGrafter"/>
</dbReference>
<dbReference type="AlphaFoldDB" id="A0A7Z7JFE8"/>
<dbReference type="InterPro" id="IPR008927">
    <property type="entry name" value="6-PGluconate_DH-like_C_sf"/>
</dbReference>
<dbReference type="SUPFAM" id="SSF51735">
    <property type="entry name" value="NAD(P)-binding Rossmann-fold domains"/>
    <property type="match status" value="1"/>
</dbReference>
<dbReference type="InterPro" id="IPR013752">
    <property type="entry name" value="KPA_reductase"/>
</dbReference>
<dbReference type="InterPro" id="IPR036291">
    <property type="entry name" value="NAD(P)-bd_dom_sf"/>
</dbReference>
<feature type="domain" description="Ketopantoate reductase N-terminal" evidence="8">
    <location>
        <begin position="4"/>
        <end position="168"/>
    </location>
</feature>
<dbReference type="GO" id="GO:0015940">
    <property type="term" value="P:pantothenate biosynthetic process"/>
    <property type="evidence" value="ECO:0007669"/>
    <property type="project" value="UniProtKB-UniPathway"/>
</dbReference>
<dbReference type="FunFam" id="1.10.1040.10:FF:000017">
    <property type="entry name" value="2-dehydropantoate 2-reductase"/>
    <property type="match status" value="1"/>
</dbReference>
<dbReference type="SUPFAM" id="SSF48179">
    <property type="entry name" value="6-phosphogluconate dehydrogenase C-terminal domain-like"/>
    <property type="match status" value="1"/>
</dbReference>
<dbReference type="EMBL" id="OGUU01000045">
    <property type="protein sequence ID" value="SPC25582.1"/>
    <property type="molecule type" value="Genomic_DNA"/>
</dbReference>
<dbReference type="Gene3D" id="1.10.1040.10">
    <property type="entry name" value="N-(1-d-carboxylethyl)-l-norvaline Dehydrogenase, domain 2"/>
    <property type="match status" value="1"/>
</dbReference>
<dbReference type="Pfam" id="PF02558">
    <property type="entry name" value="ApbA"/>
    <property type="match status" value="1"/>
</dbReference>
<dbReference type="EC" id="1.1.1.169" evidence="2"/>
<dbReference type="Pfam" id="PF08546">
    <property type="entry name" value="ApbA_C"/>
    <property type="match status" value="1"/>
</dbReference>
<dbReference type="Proteomes" id="UP000257139">
    <property type="component" value="Unassembled WGS sequence"/>
</dbReference>
<evidence type="ECO:0000259" key="8">
    <source>
        <dbReference type="Pfam" id="PF02558"/>
    </source>
</evidence>
<dbReference type="RefSeq" id="WP_116328426.1">
    <property type="nucleotide sequence ID" value="NZ_OFSW01000032.1"/>
</dbReference>
<evidence type="ECO:0000256" key="3">
    <source>
        <dbReference type="ARBA" id="ARBA00019465"/>
    </source>
</evidence>
<dbReference type="UniPathway" id="UPA00028">
    <property type="reaction ID" value="UER00004"/>
</dbReference>
<protein>
    <recommendedName>
        <fullName evidence="3">2-dehydropantoate 2-reductase</fullName>
        <ecNumber evidence="2">1.1.1.169</ecNumber>
    </recommendedName>
    <alternativeName>
        <fullName evidence="5">Ketopantoate reductase</fullName>
    </alternativeName>
</protein>
<dbReference type="NCBIfam" id="NF005089">
    <property type="entry name" value="PRK06522.1-4"/>
    <property type="match status" value="1"/>
</dbReference>
<comment type="caution">
    <text evidence="10">The sequence shown here is derived from an EMBL/GenBank/DDBJ whole genome shotgun (WGS) entry which is preliminary data.</text>
</comment>
<keyword evidence="10" id="KW-0560">Oxidoreductase</keyword>
<dbReference type="PANTHER" id="PTHR21708">
    <property type="entry name" value="PROBABLE 2-DEHYDROPANTOATE 2-REDUCTASE"/>
    <property type="match status" value="1"/>
</dbReference>
<comment type="catalytic activity">
    <reaction evidence="6">
        <text>(R)-pantoate + NADP(+) = 2-dehydropantoate + NADPH + H(+)</text>
        <dbReference type="Rhea" id="RHEA:16233"/>
        <dbReference type="ChEBI" id="CHEBI:11561"/>
        <dbReference type="ChEBI" id="CHEBI:15378"/>
        <dbReference type="ChEBI" id="CHEBI:15980"/>
        <dbReference type="ChEBI" id="CHEBI:57783"/>
        <dbReference type="ChEBI" id="CHEBI:58349"/>
        <dbReference type="EC" id="1.1.1.169"/>
    </reaction>
</comment>
<comment type="pathway">
    <text evidence="1">Cofactor biosynthesis; (R)-pantothenate biosynthesis; (R)-pantoate from 3-methyl-2-oxobutanoate: step 2/2.</text>
</comment>
<evidence type="ECO:0000313" key="10">
    <source>
        <dbReference type="EMBL" id="SPC25582.1"/>
    </source>
</evidence>
<dbReference type="GO" id="GO:0008677">
    <property type="term" value="F:2-dehydropantoate 2-reductase activity"/>
    <property type="evidence" value="ECO:0007669"/>
    <property type="project" value="UniProtKB-EC"/>
</dbReference>
<evidence type="ECO:0000256" key="2">
    <source>
        <dbReference type="ARBA" id="ARBA00013014"/>
    </source>
</evidence>
<accession>A0A7Z7JFE8</accession>
<gene>
    <name evidence="10" type="ORF">CBM2594_U10083</name>
</gene>
<dbReference type="InterPro" id="IPR013332">
    <property type="entry name" value="KPR_N"/>
</dbReference>
<evidence type="ECO:0000256" key="7">
    <source>
        <dbReference type="SAM" id="MobiDB-lite"/>
    </source>
</evidence>
<evidence type="ECO:0000259" key="9">
    <source>
        <dbReference type="Pfam" id="PF08546"/>
    </source>
</evidence>